<protein>
    <submittedName>
        <fullName evidence="1">Uncharacterized protein</fullName>
    </submittedName>
</protein>
<reference evidence="1 2" key="1">
    <citation type="submission" date="2018-05" db="EMBL/GenBank/DDBJ databases">
        <title>Abyssibacter profundi OUC007T gen. nov., sp. nov, a marine bacterium isolated from seawater of the Mariana Trench.</title>
        <authorList>
            <person name="Zhou S."/>
        </authorList>
    </citation>
    <scope>NUCLEOTIDE SEQUENCE [LARGE SCALE GENOMIC DNA]</scope>
    <source>
        <strain evidence="1 2">OUC007</strain>
    </source>
</reference>
<comment type="caution">
    <text evidence="1">The sequence shown here is derived from an EMBL/GenBank/DDBJ whole genome shotgun (WGS) entry which is preliminary data.</text>
</comment>
<dbReference type="EMBL" id="QEQK01000001">
    <property type="protein sequence ID" value="PWN57865.1"/>
    <property type="molecule type" value="Genomic_DNA"/>
</dbReference>
<dbReference type="Proteomes" id="UP000251800">
    <property type="component" value="Unassembled WGS sequence"/>
</dbReference>
<gene>
    <name evidence="1" type="ORF">DEH80_01645</name>
</gene>
<name>A0A363UQT0_9GAMM</name>
<organism evidence="1 2">
    <name type="scientific">Abyssibacter profundi</name>
    <dbReference type="NCBI Taxonomy" id="2182787"/>
    <lineage>
        <taxon>Bacteria</taxon>
        <taxon>Pseudomonadati</taxon>
        <taxon>Pseudomonadota</taxon>
        <taxon>Gammaproteobacteria</taxon>
        <taxon>Chromatiales</taxon>
        <taxon>Oceanococcaceae</taxon>
        <taxon>Abyssibacter</taxon>
    </lineage>
</organism>
<evidence type="ECO:0000313" key="1">
    <source>
        <dbReference type="EMBL" id="PWN57865.1"/>
    </source>
</evidence>
<sequence>MKAIAEVVSDGGHMLFGTVAELFWVEVDALEGHRSALRERLDVLRNSQTPSDMLTQQLDLLPESARRLRRTRMERQHTLAKCSSEFRELAWRLRQSVSASTSTEAD</sequence>
<accession>A0A363UQT0</accession>
<dbReference type="AlphaFoldDB" id="A0A363UQT0"/>
<keyword evidence="2" id="KW-1185">Reference proteome</keyword>
<proteinExistence type="predicted"/>
<evidence type="ECO:0000313" key="2">
    <source>
        <dbReference type="Proteomes" id="UP000251800"/>
    </source>
</evidence>